<dbReference type="EMBL" id="CP093442">
    <property type="protein sequence ID" value="UOF02654.1"/>
    <property type="molecule type" value="Genomic_DNA"/>
</dbReference>
<reference evidence="2" key="1">
    <citation type="submission" date="2022-03" db="EMBL/GenBank/DDBJ databases">
        <title>Genome Identification and Characterization of new species Bdellovibrio reynosense LBG001 sp. nov. from a Mexico soil sample.</title>
        <authorList>
            <person name="Camilli A."/>
            <person name="Ajao Y."/>
            <person name="Guo X."/>
        </authorList>
    </citation>
    <scope>NUCLEOTIDE SEQUENCE</scope>
    <source>
        <strain evidence="2">LBG001</strain>
    </source>
</reference>
<evidence type="ECO:0000313" key="2">
    <source>
        <dbReference type="EMBL" id="UOF02654.1"/>
    </source>
</evidence>
<keyword evidence="1" id="KW-1133">Transmembrane helix</keyword>
<organism evidence="2 3">
    <name type="scientific">Bdellovibrio reynosensis</name>
    <dbReference type="NCBI Taxonomy" id="2835041"/>
    <lineage>
        <taxon>Bacteria</taxon>
        <taxon>Pseudomonadati</taxon>
        <taxon>Bdellovibrionota</taxon>
        <taxon>Bdellovibrionia</taxon>
        <taxon>Bdellovibrionales</taxon>
        <taxon>Pseudobdellovibrionaceae</taxon>
        <taxon>Bdellovibrio</taxon>
    </lineage>
</organism>
<name>A0ABY4CDX0_9BACT</name>
<keyword evidence="1" id="KW-0812">Transmembrane</keyword>
<feature type="transmembrane region" description="Helical" evidence="1">
    <location>
        <begin position="12"/>
        <end position="35"/>
    </location>
</feature>
<keyword evidence="1" id="KW-0472">Membrane</keyword>
<evidence type="ECO:0008006" key="4">
    <source>
        <dbReference type="Google" id="ProtNLM"/>
    </source>
</evidence>
<gene>
    <name evidence="2" type="ORF">MNR06_06785</name>
</gene>
<evidence type="ECO:0000256" key="1">
    <source>
        <dbReference type="SAM" id="Phobius"/>
    </source>
</evidence>
<sequence length="336" mass="39227">MEILKVLTESHHLFLTLLIILELIVVVLIGIVIRVERSRRLNLQKKRQTYKNHWMESLVDLSLGFEFPKETLDKITSRRLKKEFRDAIIVVAQSLSPKARPALVELYKNLGYLKLDHKALNSFSFARRLRAMARIETIQDDSSLPFLGKFISDRNFYIRFSAIKFIVRKNSNHIPALEQALQSVMDEKRKDSLLEILITLASYQREFFVNSFRKVQKNEIKKIYLKVIHSFKVTECLPAVRESLNKMIRNDENDTLFFKSHLLCLTIEPDVESEKLLEGLRQHKKLEIRFLAMCSLLVIRPELKEELFQSLNKEEVVGLQEAFENFAINMGAGTYG</sequence>
<keyword evidence="3" id="KW-1185">Reference proteome</keyword>
<dbReference type="InterPro" id="IPR016024">
    <property type="entry name" value="ARM-type_fold"/>
</dbReference>
<dbReference type="SUPFAM" id="SSF48371">
    <property type="entry name" value="ARM repeat"/>
    <property type="match status" value="1"/>
</dbReference>
<dbReference type="Proteomes" id="UP000830116">
    <property type="component" value="Chromosome"/>
</dbReference>
<accession>A0ABY4CDX0</accession>
<proteinExistence type="predicted"/>
<protein>
    <recommendedName>
        <fullName evidence="4">HEAT repeat domain-containing protein</fullName>
    </recommendedName>
</protein>
<evidence type="ECO:0000313" key="3">
    <source>
        <dbReference type="Proteomes" id="UP000830116"/>
    </source>
</evidence>
<dbReference type="RefSeq" id="WP_243540386.1">
    <property type="nucleotide sequence ID" value="NZ_CP093442.1"/>
</dbReference>